<dbReference type="EMBL" id="CAJQUM010000001">
    <property type="protein sequence ID" value="CAG4882975.1"/>
    <property type="molecule type" value="Genomic_DNA"/>
</dbReference>
<accession>A0A916J2X1</accession>
<comment type="caution">
    <text evidence="2">The sequence shown here is derived from an EMBL/GenBank/DDBJ whole genome shotgun (WGS) entry which is preliminary data.</text>
</comment>
<feature type="transmembrane region" description="Helical" evidence="1">
    <location>
        <begin position="38"/>
        <end position="56"/>
    </location>
</feature>
<dbReference type="AlphaFoldDB" id="A0A916J2X1"/>
<evidence type="ECO:0000313" key="3">
    <source>
        <dbReference type="Proteomes" id="UP000742786"/>
    </source>
</evidence>
<dbReference type="RefSeq" id="WP_220634987.1">
    <property type="nucleotide sequence ID" value="NZ_CAJQUM010000001.1"/>
</dbReference>
<organism evidence="2 3">
    <name type="scientific">Georgfuchsia toluolica</name>
    <dbReference type="NCBI Taxonomy" id="424218"/>
    <lineage>
        <taxon>Bacteria</taxon>
        <taxon>Pseudomonadati</taxon>
        <taxon>Pseudomonadota</taxon>
        <taxon>Betaproteobacteria</taxon>
        <taxon>Nitrosomonadales</taxon>
        <taxon>Sterolibacteriaceae</taxon>
        <taxon>Georgfuchsia</taxon>
    </lineage>
</organism>
<feature type="transmembrane region" description="Helical" evidence="1">
    <location>
        <begin position="12"/>
        <end position="32"/>
    </location>
</feature>
<sequence>MLRRSAFFKTVGPYVAALAVMILAALLVATIYFTRFDLLWTAFLTGVLVAAILSMVSRSSKAEWIIVRREAKISLLQEKLAREIRLWHELELKLAASIELQKANTGTPVKYGYASDCDGNYRCFGS</sequence>
<reference evidence="2" key="1">
    <citation type="submission" date="2021-04" db="EMBL/GenBank/DDBJ databases">
        <authorList>
            <person name="Hornung B."/>
        </authorList>
    </citation>
    <scope>NUCLEOTIDE SEQUENCE</scope>
    <source>
        <strain evidence="2">G5G6</strain>
    </source>
</reference>
<keyword evidence="3" id="KW-1185">Reference proteome</keyword>
<keyword evidence="1" id="KW-0812">Transmembrane</keyword>
<dbReference type="Proteomes" id="UP000742786">
    <property type="component" value="Unassembled WGS sequence"/>
</dbReference>
<proteinExistence type="predicted"/>
<evidence type="ECO:0000256" key="1">
    <source>
        <dbReference type="SAM" id="Phobius"/>
    </source>
</evidence>
<evidence type="ECO:0000313" key="2">
    <source>
        <dbReference type="EMBL" id="CAG4882975.1"/>
    </source>
</evidence>
<gene>
    <name evidence="2" type="ORF">GTOL_10857</name>
</gene>
<name>A0A916J2X1_9PROT</name>
<protein>
    <submittedName>
        <fullName evidence="2">Uncharacterized protein</fullName>
    </submittedName>
</protein>
<keyword evidence="1" id="KW-0472">Membrane</keyword>
<keyword evidence="1" id="KW-1133">Transmembrane helix</keyword>